<feature type="binding site" evidence="15">
    <location>
        <position position="326"/>
    </location>
    <ligand>
        <name>substrate</name>
    </ligand>
</feature>
<evidence type="ECO:0000256" key="8">
    <source>
        <dbReference type="ARBA" id="ARBA00023157"/>
    </source>
</evidence>
<dbReference type="PANTHER" id="PTHR10357">
    <property type="entry name" value="ALPHA-AMYLASE FAMILY MEMBER"/>
    <property type="match status" value="1"/>
</dbReference>
<gene>
    <name evidence="19" type="ORF">CIMG_04544</name>
</gene>
<dbReference type="GO" id="GO:0016052">
    <property type="term" value="P:carbohydrate catabolic process"/>
    <property type="evidence" value="ECO:0007669"/>
    <property type="project" value="InterPro"/>
</dbReference>
<evidence type="ECO:0000256" key="16">
    <source>
        <dbReference type="SAM" id="MobiDB-lite"/>
    </source>
</evidence>
<dbReference type="GO" id="GO:0005509">
    <property type="term" value="F:calcium ion binding"/>
    <property type="evidence" value="ECO:0007669"/>
    <property type="project" value="InterPro"/>
</dbReference>
<evidence type="ECO:0000256" key="17">
    <source>
        <dbReference type="SAM" id="SignalP"/>
    </source>
</evidence>
<feature type="chain" id="PRO_5003771392" description="alpha-amylase" evidence="17">
    <location>
        <begin position="28"/>
        <end position="582"/>
    </location>
</feature>
<reference evidence="20" key="1">
    <citation type="journal article" date="2009" name="Genome Res.">
        <title>Comparative genomic analyses of the human fungal pathogens Coccidioides and their relatives.</title>
        <authorList>
            <person name="Sharpton T.J."/>
            <person name="Stajich J.E."/>
            <person name="Rounsley S.D."/>
            <person name="Gardner M.J."/>
            <person name="Wortman J.R."/>
            <person name="Jordar V.S."/>
            <person name="Maiti R."/>
            <person name="Kodira C.D."/>
            <person name="Neafsey D.E."/>
            <person name="Zeng Q."/>
            <person name="Hung C.-Y."/>
            <person name="McMahan C."/>
            <person name="Muszewska A."/>
            <person name="Grynberg M."/>
            <person name="Mandel M.A."/>
            <person name="Kellner E.M."/>
            <person name="Barker B.M."/>
            <person name="Galgiani J.N."/>
            <person name="Orbach M.J."/>
            <person name="Kirkland T.N."/>
            <person name="Cole G.T."/>
            <person name="Henn M.R."/>
            <person name="Birren B.W."/>
            <person name="Taylor J.W."/>
        </authorList>
    </citation>
    <scope>NUCLEOTIDE SEQUENCE [LARGE SCALE GENOMIC DNA]</scope>
    <source>
        <strain evidence="20">RS</strain>
    </source>
</reference>
<dbReference type="FunFam" id="3.20.20.80:FF:000120">
    <property type="entry name" value="Alpha-amylase A"/>
    <property type="match status" value="1"/>
</dbReference>
<keyword evidence="9" id="KW-0325">Glycoprotein</keyword>
<dbReference type="CDD" id="cd11319">
    <property type="entry name" value="AmyAc_euk_AmyA"/>
    <property type="match status" value="1"/>
</dbReference>
<dbReference type="KEGG" id="cim:CIMG_04544"/>
<feature type="compositionally biased region" description="Polar residues" evidence="16">
    <location>
        <begin position="515"/>
        <end position="529"/>
    </location>
</feature>
<keyword evidence="8 14" id="KW-1015">Disulfide bond</keyword>
<dbReference type="PANTHER" id="PTHR10357:SF218">
    <property type="entry name" value="ALPHA-AMYLASE"/>
    <property type="match status" value="1"/>
</dbReference>
<dbReference type="Gene3D" id="2.60.40.1180">
    <property type="entry name" value="Golgi alpha-mannosidase II"/>
    <property type="match status" value="1"/>
</dbReference>
<dbReference type="SUPFAM" id="SSF51011">
    <property type="entry name" value="Glycosyl hydrolase domain"/>
    <property type="match status" value="1"/>
</dbReference>
<dbReference type="OMA" id="NAQLCQT"/>
<accession>J3KDQ5</accession>
<evidence type="ECO:0000256" key="12">
    <source>
        <dbReference type="PIRSR" id="PIRSR001024-1"/>
    </source>
</evidence>
<keyword evidence="5" id="KW-0479">Metal-binding</keyword>
<dbReference type="EMBL" id="GG704914">
    <property type="protein sequence ID" value="EAS33520.3"/>
    <property type="molecule type" value="Genomic_DNA"/>
</dbReference>
<keyword evidence="6" id="KW-0378">Hydrolase</keyword>
<dbReference type="OrthoDB" id="204980at2759"/>
<dbReference type="Gene3D" id="3.20.20.80">
    <property type="entry name" value="Glycosidases"/>
    <property type="match status" value="1"/>
</dbReference>
<dbReference type="InterPro" id="IPR015340">
    <property type="entry name" value="A_amylase_C_dom"/>
</dbReference>
<evidence type="ECO:0000256" key="13">
    <source>
        <dbReference type="PIRSR" id="PIRSR001024-2"/>
    </source>
</evidence>
<feature type="site" description="Transition state stabilizer" evidence="13">
    <location>
        <position position="326"/>
    </location>
</feature>
<evidence type="ECO:0000256" key="6">
    <source>
        <dbReference type="ARBA" id="ARBA00022801"/>
    </source>
</evidence>
<dbReference type="RefSeq" id="XP_001245103.2">
    <property type="nucleotide sequence ID" value="XM_001245102.2"/>
</dbReference>
<dbReference type="InterPro" id="IPR013777">
    <property type="entry name" value="A-amylase-like"/>
</dbReference>
<dbReference type="STRING" id="246410.J3KDQ5"/>
<feature type="binding site" evidence="15">
    <location>
        <position position="373"/>
    </location>
    <ligand>
        <name>substrate</name>
    </ligand>
</feature>
<proteinExistence type="inferred from homology"/>
<dbReference type="InterPro" id="IPR017853">
    <property type="entry name" value="GH"/>
</dbReference>
<dbReference type="PIRSF" id="PIRSF001024">
    <property type="entry name" value="Alph-amyl_fung"/>
    <property type="match status" value="1"/>
</dbReference>
<comment type="similarity">
    <text evidence="3">Belongs to the glycosyl hydrolase 13 family.</text>
</comment>
<feature type="disulfide bond" evidence="14">
    <location>
        <begin position="271"/>
        <end position="312"/>
    </location>
</feature>
<reference evidence="20" key="2">
    <citation type="journal article" date="2010" name="Genome Res.">
        <title>Population genomic sequencing of Coccidioides fungi reveals recent hybridization and transposon control.</title>
        <authorList>
            <person name="Neafsey D.E."/>
            <person name="Barker B.M."/>
            <person name="Sharpton T.J."/>
            <person name="Stajich J.E."/>
            <person name="Park D.J."/>
            <person name="Whiston E."/>
            <person name="Hung C.-Y."/>
            <person name="McMahan C."/>
            <person name="White J."/>
            <person name="Sykes S."/>
            <person name="Heiman D."/>
            <person name="Young S."/>
            <person name="Zeng Q."/>
            <person name="Abouelleil A."/>
            <person name="Aftuck L."/>
            <person name="Bessette D."/>
            <person name="Brown A."/>
            <person name="FitzGerald M."/>
            <person name="Lui A."/>
            <person name="Macdonald J.P."/>
            <person name="Priest M."/>
            <person name="Orbach M.J."/>
            <person name="Galgiani J.N."/>
            <person name="Kirkland T.N."/>
            <person name="Cole G.T."/>
            <person name="Birren B.W."/>
            <person name="Henn M.R."/>
            <person name="Taylor J.W."/>
            <person name="Rounsley S.D."/>
        </authorList>
    </citation>
    <scope>GENOME REANNOTATION</scope>
    <source>
        <strain evidence="20">RS</strain>
    </source>
</reference>
<sequence>MYFLPILRSVILLITLTCLLGSHCSFAANTGDWKPRSIYQVFTDRFARTDGSSAALCDPKEGVTCGGTWGGIINHLDYIQGMGFDAIMISPVTQNIDGSVEYGDAYHGYWPKNIYELNDNFGTRQDLLDLSKALHDRGMFLMVDVVINNMAYITNGGNPDKAIDYSIFVPFNSEEYFHPYCEITDYDNYDIAQKCWTGDKIVPLPDLKTEDDTVTQIMKTWVEALITNYSIDGLRIDAAKHVDTRYLNEVVSASGVFATGEVYERDLETACGYQRHIQSVPNYPIYYAMIQAFGNGNMTALVRQVEDAMLTCNDTFALGAFAENHDLLRFPSFNKDLSLAKNIIAFTILSDGIPMFYQGQEQHLSGDGTPANREALWLSNYDTDAPLYKFTALVNKIRKQAIRVDPDYLGHQVYPLADMNGISSFRKGNEGRHIIAIYSSHGEDGFSHQLRIPRSGHQRLELTEITTCENYTLDHWGALQVKVENGLPKIFFPANQMGGSGLCGFGDWPIRGSRTKGNGVSPSEETSWVTEVHENPKWGRRPGRLGSRPPDKQQKSRSRRAWSDPLGCLFLFALVAFHLTCG</sequence>
<feature type="disulfide bond" evidence="14">
    <location>
        <begin position="57"/>
        <end position="65"/>
    </location>
</feature>
<dbReference type="InParanoid" id="J3KDQ5"/>
<evidence type="ECO:0000256" key="3">
    <source>
        <dbReference type="ARBA" id="ARBA00008061"/>
    </source>
</evidence>
<evidence type="ECO:0000256" key="10">
    <source>
        <dbReference type="ARBA" id="ARBA00023277"/>
    </source>
</evidence>
<evidence type="ECO:0000256" key="14">
    <source>
        <dbReference type="PIRSR" id="PIRSR001024-4"/>
    </source>
</evidence>
<dbReference type="Proteomes" id="UP000001261">
    <property type="component" value="Unassembled WGS sequence"/>
</dbReference>
<evidence type="ECO:0000256" key="7">
    <source>
        <dbReference type="ARBA" id="ARBA00022837"/>
    </source>
</evidence>
<organism evidence="19 20">
    <name type="scientific">Coccidioides immitis (strain RS)</name>
    <name type="common">Valley fever fungus</name>
    <dbReference type="NCBI Taxonomy" id="246410"/>
    <lineage>
        <taxon>Eukaryota</taxon>
        <taxon>Fungi</taxon>
        <taxon>Dikarya</taxon>
        <taxon>Ascomycota</taxon>
        <taxon>Pezizomycotina</taxon>
        <taxon>Eurotiomycetes</taxon>
        <taxon>Eurotiomycetidae</taxon>
        <taxon>Onygenales</taxon>
        <taxon>Onygenaceae</taxon>
        <taxon>Coccidioides</taxon>
    </lineage>
</organism>
<feature type="active site" description="Nucleophile" evidence="12">
    <location>
        <position position="237"/>
    </location>
</feature>
<feature type="disulfide bond" evidence="14">
    <location>
        <begin position="181"/>
        <end position="195"/>
    </location>
</feature>
<evidence type="ECO:0000256" key="9">
    <source>
        <dbReference type="ARBA" id="ARBA00023180"/>
    </source>
</evidence>
<feature type="signal peptide" evidence="17">
    <location>
        <begin position="1"/>
        <end position="27"/>
    </location>
</feature>
<comment type="cofactor">
    <cofactor evidence="2">
        <name>Ca(2+)</name>
        <dbReference type="ChEBI" id="CHEBI:29108"/>
    </cofactor>
</comment>
<dbReference type="Pfam" id="PF09260">
    <property type="entry name" value="A_amylase_dom_C"/>
    <property type="match status" value="1"/>
</dbReference>
<dbReference type="AlphaFoldDB" id="J3KDQ5"/>
<feature type="binding site" evidence="15">
    <location>
        <position position="235"/>
    </location>
    <ligand>
        <name>substrate</name>
    </ligand>
</feature>
<evidence type="ECO:0000313" key="20">
    <source>
        <dbReference type="Proteomes" id="UP000001261"/>
    </source>
</evidence>
<keyword evidence="7" id="KW-0106">Calcium</keyword>
<keyword evidence="11" id="KW-0326">Glycosidase</keyword>
<evidence type="ECO:0000256" key="5">
    <source>
        <dbReference type="ARBA" id="ARBA00022723"/>
    </source>
</evidence>
<evidence type="ECO:0000256" key="15">
    <source>
        <dbReference type="PIRSR" id="PIRSR001024-5"/>
    </source>
</evidence>
<evidence type="ECO:0000256" key="4">
    <source>
        <dbReference type="ARBA" id="ARBA00012595"/>
    </source>
</evidence>
<dbReference type="Pfam" id="PF00128">
    <property type="entry name" value="Alpha-amylase"/>
    <property type="match status" value="1"/>
</dbReference>
<protein>
    <recommendedName>
        <fullName evidence="4">alpha-amylase</fullName>
        <ecNumber evidence="4">3.2.1.1</ecNumber>
    </recommendedName>
</protein>
<dbReference type="EC" id="3.2.1.1" evidence="4"/>
<evidence type="ECO:0000256" key="11">
    <source>
        <dbReference type="ARBA" id="ARBA00023295"/>
    </source>
</evidence>
<dbReference type="InterPro" id="IPR013780">
    <property type="entry name" value="Glyco_hydro_b"/>
</dbReference>
<dbReference type="GO" id="GO:0004556">
    <property type="term" value="F:alpha-amylase activity"/>
    <property type="evidence" value="ECO:0007669"/>
    <property type="project" value="UniProtKB-EC"/>
</dbReference>
<dbReference type="SUPFAM" id="SSF51445">
    <property type="entry name" value="(Trans)glycosidases"/>
    <property type="match status" value="1"/>
</dbReference>
<comment type="catalytic activity">
    <reaction evidence="1">
        <text>Endohydrolysis of (1-&gt;4)-alpha-D-glucosidic linkages in polysaccharides containing three or more (1-&gt;4)-alpha-linked D-glucose units.</text>
        <dbReference type="EC" id="3.2.1.1"/>
    </reaction>
</comment>
<feature type="active site" description="Proton donor" evidence="12">
    <location>
        <position position="261"/>
    </location>
</feature>
<evidence type="ECO:0000259" key="18">
    <source>
        <dbReference type="SMART" id="SM00642"/>
    </source>
</evidence>
<name>J3KDQ5_COCIM</name>
<keyword evidence="17" id="KW-0732">Signal</keyword>
<dbReference type="GeneID" id="4564978"/>
<feature type="domain" description="Glycosyl hydrolase family 13 catalytic" evidence="18">
    <location>
        <begin position="40"/>
        <end position="398"/>
    </location>
</feature>
<dbReference type="VEuPathDB" id="FungiDB:CIMG_04544"/>
<keyword evidence="10" id="KW-0119">Carbohydrate metabolism</keyword>
<keyword evidence="20" id="KW-1185">Reference proteome</keyword>
<feature type="binding site" evidence="15">
    <location>
        <position position="110"/>
    </location>
    <ligand>
        <name>substrate</name>
    </ligand>
</feature>
<dbReference type="InterPro" id="IPR006047">
    <property type="entry name" value="GH13_cat_dom"/>
</dbReference>
<evidence type="ECO:0000256" key="2">
    <source>
        <dbReference type="ARBA" id="ARBA00001913"/>
    </source>
</evidence>
<evidence type="ECO:0000256" key="1">
    <source>
        <dbReference type="ARBA" id="ARBA00000548"/>
    </source>
</evidence>
<feature type="disulfide bond" evidence="14">
    <location>
        <begin position="468"/>
        <end position="503"/>
    </location>
</feature>
<dbReference type="SMART" id="SM00642">
    <property type="entry name" value="Aamy"/>
    <property type="match status" value="1"/>
</dbReference>
<evidence type="ECO:0000313" key="19">
    <source>
        <dbReference type="EMBL" id="EAS33520.3"/>
    </source>
</evidence>
<feature type="region of interest" description="Disordered" evidence="16">
    <location>
        <begin position="514"/>
        <end position="559"/>
    </location>
</feature>